<proteinExistence type="predicted"/>
<dbReference type="AlphaFoldDB" id="A0A1L7WVX0"/>
<evidence type="ECO:0000313" key="2">
    <source>
        <dbReference type="EMBL" id="CZR56925.1"/>
    </source>
</evidence>
<accession>A0A1L7WVX0</accession>
<evidence type="ECO:0000313" key="3">
    <source>
        <dbReference type="Proteomes" id="UP000184330"/>
    </source>
</evidence>
<dbReference type="Proteomes" id="UP000184330">
    <property type="component" value="Unassembled WGS sequence"/>
</dbReference>
<feature type="compositionally biased region" description="Basic and acidic residues" evidence="1">
    <location>
        <begin position="299"/>
        <end position="309"/>
    </location>
</feature>
<dbReference type="CDD" id="cd00303">
    <property type="entry name" value="retropepsin_like"/>
    <property type="match status" value="2"/>
</dbReference>
<keyword evidence="3" id="KW-1185">Reference proteome</keyword>
<evidence type="ECO:0000256" key="1">
    <source>
        <dbReference type="SAM" id="MobiDB-lite"/>
    </source>
</evidence>
<dbReference type="Pfam" id="PF13975">
    <property type="entry name" value="gag-asp_proteas"/>
    <property type="match status" value="1"/>
</dbReference>
<feature type="compositionally biased region" description="Low complexity" evidence="1">
    <location>
        <begin position="285"/>
        <end position="298"/>
    </location>
</feature>
<sequence length="392" mass="45293">MAQKKRGLRGFINGTSPAVFADTGASQNIMSLDYVRKLGLGIDFRKTQLFELGNKKRVRSIGIVQVQWELADPFKAYTLTCPVLEMCLFDVILGSQFLTETQTLSKYAYRISNCISPRPFQFCLLGKSSSSITGSLGLWKDVFALLDTGAECNVIDYHYAKCLGLAIDCTHKARNYLISADGSTQRTVGQTRVHWTFADGKQILVTFEVLENCASNIVLGEGVVYKQNVFEDYVKPLDFRFSSAVCDEPRPICTAELLAPFGYTNRVESAFDRTRQHFSRRSSRRASSAATEDATDAQARNKEQQRRQDWNQQNYRLDRLDDAYRVEMQRRERFDRIYSMSSIRAWEIETQWHEDWDRQWDFGCDADDETQRIEMEIRYMFDSMHSQRLARR</sequence>
<dbReference type="OrthoDB" id="3563339at2759"/>
<dbReference type="InterPro" id="IPR021109">
    <property type="entry name" value="Peptidase_aspartic_dom_sf"/>
</dbReference>
<evidence type="ECO:0008006" key="4">
    <source>
        <dbReference type="Google" id="ProtNLM"/>
    </source>
</evidence>
<dbReference type="STRING" id="576137.A0A1L7WVX0"/>
<dbReference type="SUPFAM" id="SSF50630">
    <property type="entry name" value="Acid proteases"/>
    <property type="match status" value="2"/>
</dbReference>
<dbReference type="EMBL" id="FJOG01000009">
    <property type="protein sequence ID" value="CZR56925.1"/>
    <property type="molecule type" value="Genomic_DNA"/>
</dbReference>
<organism evidence="2 3">
    <name type="scientific">Phialocephala subalpina</name>
    <dbReference type="NCBI Taxonomy" id="576137"/>
    <lineage>
        <taxon>Eukaryota</taxon>
        <taxon>Fungi</taxon>
        <taxon>Dikarya</taxon>
        <taxon>Ascomycota</taxon>
        <taxon>Pezizomycotina</taxon>
        <taxon>Leotiomycetes</taxon>
        <taxon>Helotiales</taxon>
        <taxon>Mollisiaceae</taxon>
        <taxon>Phialocephala</taxon>
        <taxon>Phialocephala fortinii species complex</taxon>
    </lineage>
</organism>
<name>A0A1L7WVX0_9HELO</name>
<feature type="region of interest" description="Disordered" evidence="1">
    <location>
        <begin position="276"/>
        <end position="312"/>
    </location>
</feature>
<gene>
    <name evidence="2" type="ORF">PAC_06814</name>
</gene>
<dbReference type="Gene3D" id="2.40.70.10">
    <property type="entry name" value="Acid Proteases"/>
    <property type="match status" value="2"/>
</dbReference>
<reference evidence="2 3" key="1">
    <citation type="submission" date="2016-03" db="EMBL/GenBank/DDBJ databases">
        <authorList>
            <person name="Ploux O."/>
        </authorList>
    </citation>
    <scope>NUCLEOTIDE SEQUENCE [LARGE SCALE GENOMIC DNA]</scope>
    <source>
        <strain evidence="2 3">UAMH 11012</strain>
    </source>
</reference>
<protein>
    <recommendedName>
        <fullName evidence="4">Peptidase A2 domain-containing protein</fullName>
    </recommendedName>
</protein>